<dbReference type="Gene3D" id="6.10.140.1330">
    <property type="match status" value="1"/>
</dbReference>
<reference evidence="15 16" key="1">
    <citation type="submission" date="2012-10" db="EMBL/GenBank/DDBJ databases">
        <authorList>
            <person name="Zafar N."/>
            <person name="Inman J."/>
            <person name="Hall N."/>
            <person name="Lorenzi H."/>
            <person name="Caler E."/>
        </authorList>
    </citation>
    <scope>NUCLEOTIDE SEQUENCE [LARGE SCALE GENOMIC DNA]</scope>
    <source>
        <strain evidence="15 16">IP1</strain>
    </source>
</reference>
<keyword evidence="7" id="KW-0915">Sodium</keyword>
<dbReference type="GO" id="GO:0051453">
    <property type="term" value="P:regulation of intracellular pH"/>
    <property type="evidence" value="ECO:0007669"/>
    <property type="project" value="TreeGrafter"/>
</dbReference>
<dbReference type="InterPro" id="IPR004709">
    <property type="entry name" value="NaH_exchanger"/>
</dbReference>
<dbReference type="InterPro" id="IPR006153">
    <property type="entry name" value="Cation/H_exchanger_TM"/>
</dbReference>
<dbReference type="GO" id="GO:0015385">
    <property type="term" value="F:sodium:proton antiporter activity"/>
    <property type="evidence" value="ECO:0007669"/>
    <property type="project" value="InterPro"/>
</dbReference>
<evidence type="ECO:0000256" key="4">
    <source>
        <dbReference type="ARBA" id="ARBA00022692"/>
    </source>
</evidence>
<dbReference type="AlphaFoldDB" id="L7FM01"/>
<evidence type="ECO:0000256" key="1">
    <source>
        <dbReference type="ARBA" id="ARBA00004653"/>
    </source>
</evidence>
<feature type="transmembrane region" description="Helical" evidence="13">
    <location>
        <begin position="312"/>
        <end position="332"/>
    </location>
</feature>
<comment type="subcellular location">
    <subcellularLocation>
        <location evidence="1">Golgi apparatus membrane</location>
        <topology evidence="1">Multi-pass membrane protein</topology>
    </subcellularLocation>
</comment>
<name>L7FM01_ENTIV</name>
<dbReference type="OMA" id="MVYQVVA"/>
<keyword evidence="10 11" id="KW-0739">Sodium transport</keyword>
<keyword evidence="2 11" id="KW-0813">Transport</keyword>
<keyword evidence="3 11" id="KW-0050">Antiport</keyword>
<dbReference type="InterPro" id="IPR018422">
    <property type="entry name" value="Cation/H_exchanger_CPA1"/>
</dbReference>
<feature type="transmembrane region" description="Helical" evidence="13">
    <location>
        <begin position="344"/>
        <end position="363"/>
    </location>
</feature>
<dbReference type="EMBL" id="KB206843">
    <property type="protein sequence ID" value="ELP87625.1"/>
    <property type="molecule type" value="Genomic_DNA"/>
</dbReference>
<feature type="transmembrane region" description="Helical" evidence="13">
    <location>
        <begin position="155"/>
        <end position="175"/>
    </location>
</feature>
<accession>L7FM01</accession>
<keyword evidence="16" id="KW-1185">Reference proteome</keyword>
<dbReference type="KEGG" id="eiv:EIN_146190"/>
<feature type="transmembrane region" description="Helical" evidence="13">
    <location>
        <begin position="20"/>
        <end position="41"/>
    </location>
</feature>
<dbReference type="GO" id="GO:0005886">
    <property type="term" value="C:plasma membrane"/>
    <property type="evidence" value="ECO:0007669"/>
    <property type="project" value="TreeGrafter"/>
</dbReference>
<evidence type="ECO:0000256" key="6">
    <source>
        <dbReference type="ARBA" id="ARBA00023034"/>
    </source>
</evidence>
<feature type="transmembrane region" description="Helical" evidence="13">
    <location>
        <begin position="224"/>
        <end position="245"/>
    </location>
</feature>
<protein>
    <recommendedName>
        <fullName evidence="11">Sodium/hydrogen exchanger</fullName>
    </recommendedName>
</protein>
<dbReference type="OrthoDB" id="196264at2759"/>
<dbReference type="Pfam" id="PF00999">
    <property type="entry name" value="Na_H_Exchanger"/>
    <property type="match status" value="1"/>
</dbReference>
<keyword evidence="6" id="KW-0333">Golgi apparatus</keyword>
<dbReference type="Proteomes" id="UP000014680">
    <property type="component" value="Unassembled WGS sequence"/>
</dbReference>
<feature type="transmembrane region" description="Helical" evidence="13">
    <location>
        <begin position="252"/>
        <end position="273"/>
    </location>
</feature>
<evidence type="ECO:0000256" key="2">
    <source>
        <dbReference type="ARBA" id="ARBA00022448"/>
    </source>
</evidence>
<organism evidence="15 16">
    <name type="scientific">Entamoeba invadens IP1</name>
    <dbReference type="NCBI Taxonomy" id="370355"/>
    <lineage>
        <taxon>Eukaryota</taxon>
        <taxon>Amoebozoa</taxon>
        <taxon>Evosea</taxon>
        <taxon>Archamoebae</taxon>
        <taxon>Mastigamoebida</taxon>
        <taxon>Entamoebidae</taxon>
        <taxon>Entamoeba</taxon>
    </lineage>
</organism>
<comment type="similarity">
    <text evidence="11">Belongs to the monovalent cation:proton antiporter 1 (CPA1) transporter (TC 2.A.36) family.</text>
</comment>
<dbReference type="RefSeq" id="XP_004254396.1">
    <property type="nucleotide sequence ID" value="XM_004254348.1"/>
</dbReference>
<dbReference type="PANTHER" id="PTHR10110">
    <property type="entry name" value="SODIUM/HYDROGEN EXCHANGER"/>
    <property type="match status" value="1"/>
</dbReference>
<evidence type="ECO:0000256" key="13">
    <source>
        <dbReference type="SAM" id="Phobius"/>
    </source>
</evidence>
<feature type="domain" description="Cation/H+ exchanger transmembrane" evidence="14">
    <location>
        <begin position="32"/>
        <end position="432"/>
    </location>
</feature>
<gene>
    <name evidence="15" type="ORF">EIN_146190</name>
</gene>
<evidence type="ECO:0000256" key="12">
    <source>
        <dbReference type="SAM" id="MobiDB-lite"/>
    </source>
</evidence>
<sequence>MTDSSTSVAVTNETFNPELVGFVLVGVLLLTLTLMIVIHLFPRLHFLSESIISLTVGISIGLVCLVLYHFGIDFIFNSRSFAHIFQSIFLPCIIFNAGFTMKKRNFFANIVPILTYAIGGCVLSSLIIGFGIYGYTFINVKFIGLGSQNLSINQALQFGTLLGATDPVATLALFLELNVDPLLYSLVFGESVLNDAVSIVLYHTLDKDMSTFGWMDMLSICGEFLIKALGSCAIGLFISYISAFLFNKMKTLNISATLNVILIVGTAFFGYFLSEILELSGILTIFVTGAVMSHHHWYSVPENQRHTVYNSVGTLAFISDTMTFICVGITLSNPKNLTLECWNPLFIVYVLLLCFISRAFNIFPITFIMNCRKNAPHISWKHQLMLWYAGLRGAIAILLSLTMGSVLVINTTYSIVLFTNVLIGMTTPPLLKLFKIQMGGSEPLNIREADALEVLDLDDPQSNNSNRALKKMFIMFDEGFMKKWFGGQTRQEKELATIDPYLTQDDVQTNREKVDHMFNTPQPKENESTEIPMTTEAVEQNEGELGPKSSEENTRDPLINIDTPPQPKTDVPKMLE</sequence>
<keyword evidence="5 13" id="KW-1133">Transmembrane helix</keyword>
<feature type="transmembrane region" description="Helical" evidence="13">
    <location>
        <begin position="53"/>
        <end position="72"/>
    </location>
</feature>
<dbReference type="PRINTS" id="PR01084">
    <property type="entry name" value="NAHEXCHNGR"/>
</dbReference>
<feature type="transmembrane region" description="Helical" evidence="13">
    <location>
        <begin position="182"/>
        <end position="204"/>
    </location>
</feature>
<evidence type="ECO:0000256" key="7">
    <source>
        <dbReference type="ARBA" id="ARBA00023053"/>
    </source>
</evidence>
<feature type="region of interest" description="Disordered" evidence="12">
    <location>
        <begin position="517"/>
        <end position="576"/>
    </location>
</feature>
<keyword evidence="9 13" id="KW-0472">Membrane</keyword>
<evidence type="ECO:0000256" key="11">
    <source>
        <dbReference type="RuleBase" id="RU003722"/>
    </source>
</evidence>
<dbReference type="VEuPathDB" id="AmoebaDB:EIN_146190"/>
<feature type="transmembrane region" description="Helical" evidence="13">
    <location>
        <begin position="384"/>
        <end position="409"/>
    </location>
</feature>
<dbReference type="GO" id="GO:0098719">
    <property type="term" value="P:sodium ion import across plasma membrane"/>
    <property type="evidence" value="ECO:0007669"/>
    <property type="project" value="TreeGrafter"/>
</dbReference>
<dbReference type="NCBIfam" id="TIGR00840">
    <property type="entry name" value="b_cpa1"/>
    <property type="match status" value="1"/>
</dbReference>
<dbReference type="GO" id="GO:0000139">
    <property type="term" value="C:Golgi membrane"/>
    <property type="evidence" value="ECO:0007669"/>
    <property type="project" value="UniProtKB-SubCell"/>
</dbReference>
<evidence type="ECO:0000259" key="14">
    <source>
        <dbReference type="Pfam" id="PF00999"/>
    </source>
</evidence>
<dbReference type="GeneID" id="14886567"/>
<evidence type="ECO:0000313" key="16">
    <source>
        <dbReference type="Proteomes" id="UP000014680"/>
    </source>
</evidence>
<keyword evidence="4 11" id="KW-0812">Transmembrane</keyword>
<proteinExistence type="inferred from homology"/>
<evidence type="ECO:0000313" key="15">
    <source>
        <dbReference type="EMBL" id="ELP87625.1"/>
    </source>
</evidence>
<dbReference type="PANTHER" id="PTHR10110:SF191">
    <property type="entry name" value="SODIUM_HYDROGEN EXCHANGER 8"/>
    <property type="match status" value="1"/>
</dbReference>
<keyword evidence="8 11" id="KW-0406">Ion transport</keyword>
<evidence type="ECO:0000256" key="3">
    <source>
        <dbReference type="ARBA" id="ARBA00022449"/>
    </source>
</evidence>
<evidence type="ECO:0000256" key="10">
    <source>
        <dbReference type="ARBA" id="ARBA00023201"/>
    </source>
</evidence>
<feature type="transmembrane region" description="Helical" evidence="13">
    <location>
        <begin position="415"/>
        <end position="434"/>
    </location>
</feature>
<feature type="transmembrane region" description="Helical" evidence="13">
    <location>
        <begin position="113"/>
        <end position="135"/>
    </location>
</feature>
<evidence type="ECO:0000256" key="8">
    <source>
        <dbReference type="ARBA" id="ARBA00023065"/>
    </source>
</evidence>
<evidence type="ECO:0000256" key="5">
    <source>
        <dbReference type="ARBA" id="ARBA00022989"/>
    </source>
</evidence>
<dbReference type="GO" id="GO:0015386">
    <property type="term" value="F:potassium:proton antiporter activity"/>
    <property type="evidence" value="ECO:0007669"/>
    <property type="project" value="TreeGrafter"/>
</dbReference>
<evidence type="ECO:0000256" key="9">
    <source>
        <dbReference type="ARBA" id="ARBA00023136"/>
    </source>
</evidence>
<feature type="transmembrane region" description="Helical" evidence="13">
    <location>
        <begin position="84"/>
        <end position="101"/>
    </location>
</feature>